<dbReference type="PaxDb" id="3708-A0A078K124"/>
<dbReference type="EMBL" id="LK046055">
    <property type="protein sequence ID" value="CDY71486.1"/>
    <property type="molecule type" value="Genomic_DNA"/>
</dbReference>
<gene>
    <name evidence="2" type="primary">BnaCnng73130D</name>
    <name evidence="2" type="ORF">GSBRNA2T00016558001</name>
</gene>
<evidence type="ECO:0000313" key="2">
    <source>
        <dbReference type="EMBL" id="CDY71486.1"/>
    </source>
</evidence>
<sequence>LLPFCPKIETGPVKKNRSDFVFFSCKFSSFSFRLFFLLVHLFSLVSTKSSAWFVVKHKTGSFISNQNMIDIDEAMNEDHSHGGQNDGAVYGAGDTHGGQNECEGGLSDGENECKEDGRVEAVVGVFGDDEENENYRDTPPCSDSEEDQ</sequence>
<dbReference type="Gramene" id="CDY71486">
    <property type="protein sequence ID" value="CDY71486"/>
    <property type="gene ID" value="GSBRNA2T00016558001"/>
</dbReference>
<feature type="non-terminal residue" evidence="2">
    <location>
        <position position="1"/>
    </location>
</feature>
<accession>A0A078K124</accession>
<dbReference type="AlphaFoldDB" id="A0A078K124"/>
<reference evidence="2" key="1">
    <citation type="journal article" date="2014" name="Science">
        <title>Plant genetics. Early allopolyploid evolution in the post-Neolithic Brassica napus oilseed genome.</title>
        <authorList>
            <person name="Chalhoub B."/>
            <person name="Denoeud F."/>
            <person name="Liu S."/>
            <person name="Parkin I.A."/>
            <person name="Tang H."/>
            <person name="Wang X."/>
            <person name="Chiquet J."/>
            <person name="Belcram H."/>
            <person name="Tong C."/>
            <person name="Samans B."/>
            <person name="Correa M."/>
            <person name="Da Silva C."/>
            <person name="Just J."/>
            <person name="Falentin C."/>
            <person name="Koh C.S."/>
            <person name="Le Clainche I."/>
            <person name="Bernard M."/>
            <person name="Bento P."/>
            <person name="Noel B."/>
            <person name="Labadie K."/>
            <person name="Alberti A."/>
            <person name="Charles M."/>
            <person name="Arnaud D."/>
            <person name="Guo H."/>
            <person name="Daviaud C."/>
            <person name="Alamery S."/>
            <person name="Jabbari K."/>
            <person name="Zhao M."/>
            <person name="Edger P.P."/>
            <person name="Chelaifa H."/>
            <person name="Tack D."/>
            <person name="Lassalle G."/>
            <person name="Mestiri I."/>
            <person name="Schnel N."/>
            <person name="Le Paslier M.C."/>
            <person name="Fan G."/>
            <person name="Renault V."/>
            <person name="Bayer P.E."/>
            <person name="Golicz A.A."/>
            <person name="Manoli S."/>
            <person name="Lee T.H."/>
            <person name="Thi V.H."/>
            <person name="Chalabi S."/>
            <person name="Hu Q."/>
            <person name="Fan C."/>
            <person name="Tollenaere R."/>
            <person name="Lu Y."/>
            <person name="Battail C."/>
            <person name="Shen J."/>
            <person name="Sidebottom C.H."/>
            <person name="Wang X."/>
            <person name="Canaguier A."/>
            <person name="Chauveau A."/>
            <person name="Berard A."/>
            <person name="Deniot G."/>
            <person name="Guan M."/>
            <person name="Liu Z."/>
            <person name="Sun F."/>
            <person name="Lim Y.P."/>
            <person name="Lyons E."/>
            <person name="Town C.D."/>
            <person name="Bancroft I."/>
            <person name="Wang X."/>
            <person name="Meng J."/>
            <person name="Ma J."/>
            <person name="Pires J.C."/>
            <person name="King G.J."/>
            <person name="Brunel D."/>
            <person name="Delourme R."/>
            <person name="Renard M."/>
            <person name="Aury J.M."/>
            <person name="Adams K.L."/>
            <person name="Batley J."/>
            <person name="Snowdon R.J."/>
            <person name="Tost J."/>
            <person name="Edwards D."/>
            <person name="Zhou Y."/>
            <person name="Hua W."/>
            <person name="Sharpe A.G."/>
            <person name="Paterson A.H."/>
            <person name="Guan C."/>
            <person name="Wincker P."/>
        </authorList>
    </citation>
    <scope>NUCLEOTIDE SEQUENCE [LARGE SCALE GENOMIC DNA]</scope>
</reference>
<name>A0A078K124_BRANA</name>
<feature type="region of interest" description="Disordered" evidence="1">
    <location>
        <begin position="76"/>
        <end position="148"/>
    </location>
</feature>
<reference evidence="2" key="2">
    <citation type="submission" date="2014-06" db="EMBL/GenBank/DDBJ databases">
        <authorList>
            <person name="Genoscope - CEA"/>
        </authorList>
    </citation>
    <scope>NUCLEOTIDE SEQUENCE</scope>
</reference>
<evidence type="ECO:0000256" key="1">
    <source>
        <dbReference type="SAM" id="MobiDB-lite"/>
    </source>
</evidence>
<organism evidence="2">
    <name type="scientific">Brassica napus</name>
    <name type="common">Rape</name>
    <dbReference type="NCBI Taxonomy" id="3708"/>
    <lineage>
        <taxon>Eukaryota</taxon>
        <taxon>Viridiplantae</taxon>
        <taxon>Streptophyta</taxon>
        <taxon>Embryophyta</taxon>
        <taxon>Tracheophyta</taxon>
        <taxon>Spermatophyta</taxon>
        <taxon>Magnoliopsida</taxon>
        <taxon>eudicotyledons</taxon>
        <taxon>Gunneridae</taxon>
        <taxon>Pentapetalae</taxon>
        <taxon>rosids</taxon>
        <taxon>malvids</taxon>
        <taxon>Brassicales</taxon>
        <taxon>Brassicaceae</taxon>
        <taxon>Brassiceae</taxon>
        <taxon>Brassica</taxon>
    </lineage>
</organism>
<protein>
    <submittedName>
        <fullName evidence="2">BnaCnng73130D protein</fullName>
    </submittedName>
</protein>
<proteinExistence type="predicted"/>